<gene>
    <name evidence="1" type="ORF">PGIGA_G00220440</name>
</gene>
<comment type="caution">
    <text evidence="1">The sequence shown here is derived from an EMBL/GenBank/DDBJ whole genome shotgun (WGS) entry which is preliminary data.</text>
</comment>
<proteinExistence type="predicted"/>
<reference evidence="1 2" key="1">
    <citation type="journal article" date="2022" name="bioRxiv">
        <title>An ancient truncated duplication of the anti-Mullerian hormone receptor type 2 gene is a potential conserved master sex determinant in the Pangasiidae catfish family.</title>
        <authorList>
            <person name="Wen M."/>
            <person name="Pan Q."/>
            <person name="Jouanno E."/>
            <person name="Montfort J."/>
            <person name="Zahm M."/>
            <person name="Cabau C."/>
            <person name="Klopp C."/>
            <person name="Iampietro C."/>
            <person name="Roques C."/>
            <person name="Bouchez O."/>
            <person name="Castinel A."/>
            <person name="Donnadieu C."/>
            <person name="Parrinello H."/>
            <person name="Poncet C."/>
            <person name="Belmonte E."/>
            <person name="Gautier V."/>
            <person name="Avarre J.-C."/>
            <person name="Dugue R."/>
            <person name="Gustiano R."/>
            <person name="Ha T.T.T."/>
            <person name="Campet M."/>
            <person name="Sriphairoj K."/>
            <person name="Ribolli J."/>
            <person name="de Almeida F.L."/>
            <person name="Desvignes T."/>
            <person name="Postlethwait J.H."/>
            <person name="Bucao C.F."/>
            <person name="Robinson-Rechavi M."/>
            <person name="Bobe J."/>
            <person name="Herpin A."/>
            <person name="Guiguen Y."/>
        </authorList>
    </citation>
    <scope>NUCLEOTIDE SEQUENCE [LARGE SCALE GENOMIC DNA]</scope>
    <source>
        <strain evidence="1">YG-Dec2019</strain>
    </source>
</reference>
<keyword evidence="2" id="KW-1185">Reference proteome</keyword>
<sequence>MKSPDIIIIISSSSSITALSPRRGVILSHPTPIPLQCGMEQEYHRRERHPLFPPTRPQERRRPTQIDSGYVNFCTDSVIPTKTVRCFPNNKPWVTTDIRASLNRKKVAFRSGDKEEMKKAQTELREKTKEGKDCYRRKLERELQQKNSREVWRGMRAVTGHGKKTGQGREGVLDDANELNLYFNRFDELASAHPPPQFLNGFPPP</sequence>
<organism evidence="1 2">
    <name type="scientific">Pangasianodon gigas</name>
    <name type="common">Mekong giant catfish</name>
    <name type="synonym">Pangasius gigas</name>
    <dbReference type="NCBI Taxonomy" id="30993"/>
    <lineage>
        <taxon>Eukaryota</taxon>
        <taxon>Metazoa</taxon>
        <taxon>Chordata</taxon>
        <taxon>Craniata</taxon>
        <taxon>Vertebrata</taxon>
        <taxon>Euteleostomi</taxon>
        <taxon>Actinopterygii</taxon>
        <taxon>Neopterygii</taxon>
        <taxon>Teleostei</taxon>
        <taxon>Ostariophysi</taxon>
        <taxon>Siluriformes</taxon>
        <taxon>Pangasiidae</taxon>
        <taxon>Pangasianodon</taxon>
    </lineage>
</organism>
<evidence type="ECO:0000313" key="1">
    <source>
        <dbReference type="EMBL" id="MCI4378807.1"/>
    </source>
</evidence>
<evidence type="ECO:0000313" key="2">
    <source>
        <dbReference type="Proteomes" id="UP000829447"/>
    </source>
</evidence>
<dbReference type="EMBL" id="CM040458">
    <property type="protein sequence ID" value="MCI4378807.1"/>
    <property type="molecule type" value="Genomic_DNA"/>
</dbReference>
<dbReference type="Proteomes" id="UP000829447">
    <property type="component" value="Linkage Group LG5"/>
</dbReference>
<name>A0ACC5WIX9_PANGG</name>
<protein>
    <submittedName>
        <fullName evidence="1">Uncharacterized protein</fullName>
    </submittedName>
</protein>
<accession>A0ACC5WIX9</accession>